<proteinExistence type="predicted"/>
<dbReference type="PANTHER" id="PTHR45947">
    <property type="entry name" value="SULFOQUINOVOSYL TRANSFERASE SQD2"/>
    <property type="match status" value="1"/>
</dbReference>
<dbReference type="Pfam" id="PF00534">
    <property type="entry name" value="Glycos_transf_1"/>
    <property type="match status" value="1"/>
</dbReference>
<dbReference type="GO" id="GO:0016758">
    <property type="term" value="F:hexosyltransferase activity"/>
    <property type="evidence" value="ECO:0007669"/>
    <property type="project" value="TreeGrafter"/>
</dbReference>
<dbReference type="InterPro" id="IPR050194">
    <property type="entry name" value="Glycosyltransferase_grp1"/>
</dbReference>
<evidence type="ECO:0000313" key="4">
    <source>
        <dbReference type="Proteomes" id="UP000198833"/>
    </source>
</evidence>
<feature type="domain" description="Glycosyl transferase family 1" evidence="1">
    <location>
        <begin position="200"/>
        <end position="337"/>
    </location>
</feature>
<evidence type="ECO:0000259" key="1">
    <source>
        <dbReference type="Pfam" id="PF00534"/>
    </source>
</evidence>
<evidence type="ECO:0000313" key="3">
    <source>
        <dbReference type="EMBL" id="SEQ17014.1"/>
    </source>
</evidence>
<dbReference type="RefSeq" id="WP_092571775.1">
    <property type="nucleotide sequence ID" value="NZ_CALUDV010000017.1"/>
</dbReference>
<keyword evidence="3" id="KW-0808">Transferase</keyword>
<gene>
    <name evidence="3" type="ORF">SAMN04488558_10613</name>
</gene>
<accession>A0A1H9DU44</accession>
<reference evidence="3 4" key="1">
    <citation type="submission" date="2016-10" db="EMBL/GenBank/DDBJ databases">
        <authorList>
            <person name="de Groot N.N."/>
        </authorList>
    </citation>
    <scope>NUCLEOTIDE SEQUENCE [LARGE SCALE GENOMIC DNA]</scope>
    <source>
        <strain evidence="3 4">DSM 15695</strain>
    </source>
</reference>
<dbReference type="Proteomes" id="UP000198833">
    <property type="component" value="Unassembled WGS sequence"/>
</dbReference>
<dbReference type="PANTHER" id="PTHR45947:SF3">
    <property type="entry name" value="SULFOQUINOVOSYL TRANSFERASE SQD2"/>
    <property type="match status" value="1"/>
</dbReference>
<dbReference type="InterPro" id="IPR001296">
    <property type="entry name" value="Glyco_trans_1"/>
</dbReference>
<dbReference type="OrthoDB" id="199095at2"/>
<dbReference type="InterPro" id="IPR028098">
    <property type="entry name" value="Glyco_trans_4-like_N"/>
</dbReference>
<dbReference type="SUPFAM" id="SSF53756">
    <property type="entry name" value="UDP-Glycosyltransferase/glycogen phosphorylase"/>
    <property type="match status" value="1"/>
</dbReference>
<dbReference type="EMBL" id="FOEN01000006">
    <property type="protein sequence ID" value="SEQ17014.1"/>
    <property type="molecule type" value="Genomic_DNA"/>
</dbReference>
<keyword evidence="4" id="KW-1185">Reference proteome</keyword>
<dbReference type="Gene3D" id="3.40.50.2000">
    <property type="entry name" value="Glycogen Phosphorylase B"/>
    <property type="match status" value="2"/>
</dbReference>
<name>A0A1H9DU44_9LACT</name>
<organism evidence="3 4">
    <name type="scientific">Ignavigranum ruoffiae</name>
    <dbReference type="NCBI Taxonomy" id="89093"/>
    <lineage>
        <taxon>Bacteria</taxon>
        <taxon>Bacillati</taxon>
        <taxon>Bacillota</taxon>
        <taxon>Bacilli</taxon>
        <taxon>Lactobacillales</taxon>
        <taxon>Aerococcaceae</taxon>
        <taxon>Ignavigranum</taxon>
    </lineage>
</organism>
<protein>
    <submittedName>
        <fullName evidence="3">Glycosyltransferase involved in cell wall bisynthesis</fullName>
    </submittedName>
</protein>
<dbReference type="Pfam" id="PF13439">
    <property type="entry name" value="Glyco_transf_4"/>
    <property type="match status" value="1"/>
</dbReference>
<feature type="domain" description="Glycosyltransferase subfamily 4-like N-terminal" evidence="2">
    <location>
        <begin position="18"/>
        <end position="181"/>
    </location>
</feature>
<dbReference type="AlphaFoldDB" id="A0A1H9DU44"/>
<sequence>MKLLHINSYFSTTPLYAQLYNRQVDQGLDIDVYVPIARQFPQERLAVSGVYSRCVRVYNQVDRLFFHLKHYKILKDLLGQYQFSEFDLVHAHSLFSNGWLAYQLKQRFGLAYLVAVRNTDINTFFGRMPWLRSMGIKILQEANQIIFISKNTEQILYDKYIPEKLRAELQGKSQVIPNGIDAFWHQQQGQARNLPLQQPLKIVSTGKIMGLKRFPQLAAMVQAYNDALGPAELHIVGPDWNPKIVAELQAHPLVHYHGPKAKEELSQLYREMDLFALLSAPETFGLVYVEAMSQGLPLIYTKGQGFDSYFPNYQVGVSVDRNDTDGFIDAIKYIEDHYHQLSQAGIVASRQFDWDQIQQQYLNIYQAILKEDSLD</sequence>
<dbReference type="CDD" id="cd03801">
    <property type="entry name" value="GT4_PimA-like"/>
    <property type="match status" value="1"/>
</dbReference>
<evidence type="ECO:0000259" key="2">
    <source>
        <dbReference type="Pfam" id="PF13439"/>
    </source>
</evidence>
<dbReference type="STRING" id="89093.SAMN04488558_10613"/>